<proteinExistence type="predicted"/>
<evidence type="ECO:0000313" key="2">
    <source>
        <dbReference type="EnsemblPlants" id="EMT30399"/>
    </source>
</evidence>
<name>M8C802_AEGTA</name>
<dbReference type="AlphaFoldDB" id="M8C802"/>
<accession>M8C802</accession>
<evidence type="ECO:0000256" key="1">
    <source>
        <dbReference type="SAM" id="MobiDB-lite"/>
    </source>
</evidence>
<dbReference type="EnsemblPlants" id="EMT30399">
    <property type="protein sequence ID" value="EMT30399"/>
    <property type="gene ID" value="F775_23797"/>
</dbReference>
<reference evidence="2" key="1">
    <citation type="submission" date="2015-06" db="UniProtKB">
        <authorList>
            <consortium name="EnsemblPlants"/>
        </authorList>
    </citation>
    <scope>IDENTIFICATION</scope>
</reference>
<feature type="compositionally biased region" description="Low complexity" evidence="1">
    <location>
        <begin position="19"/>
        <end position="31"/>
    </location>
</feature>
<protein>
    <submittedName>
        <fullName evidence="2">Uncharacterized protein</fullName>
    </submittedName>
</protein>
<feature type="region of interest" description="Disordered" evidence="1">
    <location>
        <begin position="1"/>
        <end position="47"/>
    </location>
</feature>
<organism evidence="2">
    <name type="scientific">Aegilops tauschii</name>
    <name type="common">Tausch's goatgrass</name>
    <name type="synonym">Aegilops squarrosa</name>
    <dbReference type="NCBI Taxonomy" id="37682"/>
    <lineage>
        <taxon>Eukaryota</taxon>
        <taxon>Viridiplantae</taxon>
        <taxon>Streptophyta</taxon>
        <taxon>Embryophyta</taxon>
        <taxon>Tracheophyta</taxon>
        <taxon>Spermatophyta</taxon>
        <taxon>Magnoliopsida</taxon>
        <taxon>Liliopsida</taxon>
        <taxon>Poales</taxon>
        <taxon>Poaceae</taxon>
        <taxon>BOP clade</taxon>
        <taxon>Pooideae</taxon>
        <taxon>Triticodae</taxon>
        <taxon>Triticeae</taxon>
        <taxon>Triticinae</taxon>
        <taxon>Aegilops</taxon>
    </lineage>
</organism>
<sequence>MGYEGVDVERRGAVPEQWSSGAAPEPPSGAAREAEAGRRHRWRDKQLEQEGDAELGWGLLGDAYDRCSEICALSL</sequence>